<dbReference type="Pfam" id="PF14504">
    <property type="entry name" value="CAP_assoc_N"/>
    <property type="match status" value="1"/>
</dbReference>
<evidence type="ECO:0000259" key="2">
    <source>
        <dbReference type="Pfam" id="PF14504"/>
    </source>
</evidence>
<dbReference type="PANTHER" id="PTHR31157:SF26">
    <property type="entry name" value="SCP-LIKE EXTRACELLULAR PROTEIN"/>
    <property type="match status" value="1"/>
</dbReference>
<dbReference type="CDD" id="cd05379">
    <property type="entry name" value="CAP_bacterial"/>
    <property type="match status" value="1"/>
</dbReference>
<proteinExistence type="predicted"/>
<dbReference type="InterPro" id="IPR035940">
    <property type="entry name" value="CAP_sf"/>
</dbReference>
<dbReference type="OrthoDB" id="9783944at2"/>
<evidence type="ECO:0000313" key="4">
    <source>
        <dbReference type="Proteomes" id="UP000307756"/>
    </source>
</evidence>
<dbReference type="Pfam" id="PF00188">
    <property type="entry name" value="CAP"/>
    <property type="match status" value="1"/>
</dbReference>
<evidence type="ECO:0000259" key="1">
    <source>
        <dbReference type="Pfam" id="PF00188"/>
    </source>
</evidence>
<dbReference type="AlphaFoldDB" id="A0A4U1D7S1"/>
<protein>
    <recommendedName>
        <fullName evidence="5">Cysteine-rich secretory protein family protein</fullName>
    </recommendedName>
</protein>
<gene>
    <name evidence="3" type="ORF">FA727_03020</name>
</gene>
<dbReference type="InterPro" id="IPR029410">
    <property type="entry name" value="CAP_assoc"/>
</dbReference>
<evidence type="ECO:0000313" key="3">
    <source>
        <dbReference type="EMBL" id="TKC18541.1"/>
    </source>
</evidence>
<accession>A0A4U1D7S1</accession>
<keyword evidence="4" id="KW-1185">Reference proteome</keyword>
<dbReference type="InterPro" id="IPR014044">
    <property type="entry name" value="CAP_dom"/>
</dbReference>
<sequence>MLSIVFYLHLYLLEDFFPSEQIVASQVKTTTEVEKKELPKIEIPREGLTTFIGKDAAYVEEQLGKPERIDPSAYDYDWWIYKKGLSEYIQVGIANNKVVTLYAIGQDVNITPFKIGEKVENLYANQSIESNINVEYQGNTYRFELTEDDLNTQPLVQIGSSYAQIFLDKFDGTVSSVRFVDAETLIKQQPYELVYLGELLEASPIDAEKAKAISSGESKQIFDISNMMRVRHNLKSLEWDEKTSEVALAHSVDMFESQEFSHTSKKNGELSDRLEAGEVFYQLAGENIAANYADAPAVMEGWLNSKSHRETLLNGEFTHLGVGVYQLHYTQNFIQKW</sequence>
<feature type="domain" description="CAP-associated" evidence="2">
    <location>
        <begin position="52"/>
        <end position="191"/>
    </location>
</feature>
<dbReference type="SUPFAM" id="SSF55797">
    <property type="entry name" value="PR-1-like"/>
    <property type="match status" value="1"/>
</dbReference>
<name>A0A4U1D7S1_9BACI</name>
<evidence type="ECO:0008006" key="5">
    <source>
        <dbReference type="Google" id="ProtNLM"/>
    </source>
</evidence>
<dbReference type="Gene3D" id="3.40.33.10">
    <property type="entry name" value="CAP"/>
    <property type="match status" value="1"/>
</dbReference>
<comment type="caution">
    <text evidence="3">The sequence shown here is derived from an EMBL/GenBank/DDBJ whole genome shotgun (WGS) entry which is preliminary data.</text>
</comment>
<reference evidence="3 4" key="1">
    <citation type="journal article" date="2011" name="J. Microbiol.">
        <title>Bacillus kyonggiensis sp. nov., isolated from soil of a lettuce field.</title>
        <authorList>
            <person name="Dong K."/>
            <person name="Lee S."/>
        </authorList>
    </citation>
    <scope>NUCLEOTIDE SEQUENCE [LARGE SCALE GENOMIC DNA]</scope>
    <source>
        <strain evidence="3 4">NB22</strain>
    </source>
</reference>
<dbReference type="Proteomes" id="UP000307756">
    <property type="component" value="Unassembled WGS sequence"/>
</dbReference>
<feature type="domain" description="SCP" evidence="1">
    <location>
        <begin position="226"/>
        <end position="332"/>
    </location>
</feature>
<dbReference type="EMBL" id="SWBM01000001">
    <property type="protein sequence ID" value="TKC18541.1"/>
    <property type="molecule type" value="Genomic_DNA"/>
</dbReference>
<dbReference type="PANTHER" id="PTHR31157">
    <property type="entry name" value="SCP DOMAIN-CONTAINING PROTEIN"/>
    <property type="match status" value="1"/>
</dbReference>
<organism evidence="3 4">
    <name type="scientific">Robertmurraya kyonggiensis</name>
    <dbReference type="NCBI Taxonomy" id="1037680"/>
    <lineage>
        <taxon>Bacteria</taxon>
        <taxon>Bacillati</taxon>
        <taxon>Bacillota</taxon>
        <taxon>Bacilli</taxon>
        <taxon>Bacillales</taxon>
        <taxon>Bacillaceae</taxon>
        <taxon>Robertmurraya</taxon>
    </lineage>
</organism>